<dbReference type="CDD" id="cd03811">
    <property type="entry name" value="GT4_GT28_WabH-like"/>
    <property type="match status" value="1"/>
</dbReference>
<dbReference type="RefSeq" id="WP_170021738.1">
    <property type="nucleotide sequence ID" value="NZ_JABCSC020000002.1"/>
</dbReference>
<dbReference type="PANTHER" id="PTHR12526:SF510">
    <property type="entry name" value="D-INOSITOL 3-PHOSPHATE GLYCOSYLTRANSFERASE"/>
    <property type="match status" value="1"/>
</dbReference>
<feature type="domain" description="Glycosyltransferase subfamily 4-like N-terminal" evidence="3">
    <location>
        <begin position="13"/>
        <end position="168"/>
    </location>
</feature>
<comment type="caution">
    <text evidence="4">The sequence shown here is derived from an EMBL/GenBank/DDBJ whole genome shotgun (WGS) entry which is preliminary data.</text>
</comment>
<dbReference type="Pfam" id="PF13439">
    <property type="entry name" value="Glyco_transf_4"/>
    <property type="match status" value="1"/>
</dbReference>
<dbReference type="EMBL" id="JABCSC020000002">
    <property type="protein sequence ID" value="NSL55309.1"/>
    <property type="molecule type" value="Genomic_DNA"/>
</dbReference>
<dbReference type="InterPro" id="IPR028098">
    <property type="entry name" value="Glyco_trans_4-like_N"/>
</dbReference>
<dbReference type="PANTHER" id="PTHR12526">
    <property type="entry name" value="GLYCOSYLTRANSFERASE"/>
    <property type="match status" value="1"/>
</dbReference>
<sequence length="368" mass="40314">MKLLLVIPTVHGGGAEQVAAILAREWSRVHQLRVVAWHVGAERFDFGVPIEDLRLPAQNGLLAKLRAFRLRVQAIAEIERGWQADAVLAFMDEAGLACTLAALQGGWCQRLIVSMHHNPLWLGRARRVLMACCYRWPAAVVGVSQGVKVEMARSMRLPLERLHSIPNPLAVTAPEYVLAHSTMADSFDTGFTLFAGRLDRHTKGLDILLAAHAALPRSRPPLLIVGDGPDRDWLAAEIIRQGLQDVHCMGWQADLQPFYRRAGLLVVSSRFEGWSNVLMEAMGAGCPVVSTDCPYGPAEILGSAFHAQLSPVEDVPALSANMARVLALPEAERKALGEALRERALTFAAPLVAQRWIELVRSLPGVVR</sequence>
<dbReference type="Proteomes" id="UP000778523">
    <property type="component" value="Unassembled WGS sequence"/>
</dbReference>
<evidence type="ECO:0000256" key="1">
    <source>
        <dbReference type="ARBA" id="ARBA00022676"/>
    </source>
</evidence>
<protein>
    <submittedName>
        <fullName evidence="4">Glycosyltransferase</fullName>
    </submittedName>
</protein>
<evidence type="ECO:0000256" key="2">
    <source>
        <dbReference type="ARBA" id="ARBA00022679"/>
    </source>
</evidence>
<keyword evidence="2" id="KW-0808">Transferase</keyword>
<keyword evidence="5" id="KW-1185">Reference proteome</keyword>
<evidence type="ECO:0000313" key="5">
    <source>
        <dbReference type="Proteomes" id="UP000778523"/>
    </source>
</evidence>
<evidence type="ECO:0000313" key="4">
    <source>
        <dbReference type="EMBL" id="NSL55309.1"/>
    </source>
</evidence>
<accession>A0ABX2IF19</accession>
<reference evidence="4 5" key="1">
    <citation type="submission" date="2020-06" db="EMBL/GenBank/DDBJ databases">
        <title>Draft genome of Uliginosibacterium sp. IMCC34675.</title>
        <authorList>
            <person name="Song J."/>
        </authorList>
    </citation>
    <scope>NUCLEOTIDE SEQUENCE [LARGE SCALE GENOMIC DNA]</scope>
    <source>
        <strain evidence="4 5">IMCC34675</strain>
    </source>
</reference>
<dbReference type="Pfam" id="PF13692">
    <property type="entry name" value="Glyco_trans_1_4"/>
    <property type="match status" value="1"/>
</dbReference>
<dbReference type="Gene3D" id="3.40.50.2000">
    <property type="entry name" value="Glycogen Phosphorylase B"/>
    <property type="match status" value="2"/>
</dbReference>
<evidence type="ECO:0000259" key="3">
    <source>
        <dbReference type="Pfam" id="PF13439"/>
    </source>
</evidence>
<keyword evidence="1" id="KW-0328">Glycosyltransferase</keyword>
<dbReference type="SUPFAM" id="SSF53756">
    <property type="entry name" value="UDP-Glycosyltransferase/glycogen phosphorylase"/>
    <property type="match status" value="1"/>
</dbReference>
<name>A0ABX2IF19_9RHOO</name>
<organism evidence="4 5">
    <name type="scientific">Uliginosibacterium aquaticum</name>
    <dbReference type="NCBI Taxonomy" id="2731212"/>
    <lineage>
        <taxon>Bacteria</taxon>
        <taxon>Pseudomonadati</taxon>
        <taxon>Pseudomonadota</taxon>
        <taxon>Betaproteobacteria</taxon>
        <taxon>Rhodocyclales</taxon>
        <taxon>Zoogloeaceae</taxon>
        <taxon>Uliginosibacterium</taxon>
    </lineage>
</organism>
<gene>
    <name evidence="4" type="ORF">HJ583_009765</name>
</gene>
<proteinExistence type="predicted"/>